<geneLocation type="plasmid" evidence="3">
    <name>cai42_Plasmidc</name>
</geneLocation>
<evidence type="ECO:0000313" key="2">
    <source>
        <dbReference type="EMBL" id="AMY72244.1"/>
    </source>
</evidence>
<dbReference type="Pfam" id="PF06568">
    <property type="entry name" value="YjiS-like"/>
    <property type="match status" value="1"/>
</dbReference>
<evidence type="ECO:0000259" key="1">
    <source>
        <dbReference type="Pfam" id="PF06568"/>
    </source>
</evidence>
<dbReference type="InterPro" id="IPR009506">
    <property type="entry name" value="YjiS-like"/>
</dbReference>
<organism evidence="2 3">
    <name type="scientific">Frigidibacter mobilis</name>
    <dbReference type="NCBI Taxonomy" id="1335048"/>
    <lineage>
        <taxon>Bacteria</taxon>
        <taxon>Pseudomonadati</taxon>
        <taxon>Pseudomonadota</taxon>
        <taxon>Alphaproteobacteria</taxon>
        <taxon>Rhodobacterales</taxon>
        <taxon>Paracoccaceae</taxon>
        <taxon>Frigidibacter</taxon>
    </lineage>
</organism>
<gene>
    <name evidence="2" type="ORF">AKL17_3p0088</name>
</gene>
<accession>A0A159ZBJ7</accession>
<keyword evidence="3" id="KW-1185">Reference proteome</keyword>
<proteinExistence type="predicted"/>
<dbReference type="KEGG" id="daa:AKL17_3p0088"/>
<feature type="domain" description="YjiS-like" evidence="1">
    <location>
        <begin position="31"/>
        <end position="58"/>
    </location>
</feature>
<dbReference type="RefSeq" id="WP_066819231.1">
    <property type="nucleotide sequence ID" value="NZ_CP012664.1"/>
</dbReference>
<reference evidence="2 3" key="1">
    <citation type="submission" date="2015-09" db="EMBL/GenBank/DDBJ databases">
        <title>Complete genome sequence of Defluviimonas alba cai42t isolated from an oilfield in Xinjiang.</title>
        <authorList>
            <person name="Geng S."/>
            <person name="Pan X."/>
            <person name="Wu X."/>
        </authorList>
    </citation>
    <scope>NUCLEOTIDE SEQUENCE [LARGE SCALE GENOMIC DNA]</scope>
    <source>
        <strain evidence="3">cai42</strain>
        <plasmid evidence="3">cai42_Plasmidc</plasmid>
    </source>
</reference>
<dbReference type="Proteomes" id="UP000076128">
    <property type="component" value="Plasmid pcai42C"/>
</dbReference>
<name>A0A159ZBJ7_9RHOB</name>
<sequence>MANPIATRLDYRPGFAPFPPRPTEPGFLLLWLDRQRQRAHLAELDDRLLKDIGVSRPQAIEEARQWT</sequence>
<keyword evidence="2" id="KW-0614">Plasmid</keyword>
<protein>
    <recommendedName>
        <fullName evidence="1">YjiS-like domain-containing protein</fullName>
    </recommendedName>
</protein>
<dbReference type="AlphaFoldDB" id="A0A159ZBJ7"/>
<evidence type="ECO:0000313" key="3">
    <source>
        <dbReference type="Proteomes" id="UP000076128"/>
    </source>
</evidence>
<dbReference type="EMBL" id="CP012664">
    <property type="protein sequence ID" value="AMY72244.1"/>
    <property type="molecule type" value="Genomic_DNA"/>
</dbReference>